<reference evidence="8" key="1">
    <citation type="submission" date="2023-07" db="EMBL/GenBank/DDBJ databases">
        <title>A draft genome of Kazachstania heterogenica Y-27499.</title>
        <authorList>
            <person name="Donic C."/>
            <person name="Kralova J.S."/>
            <person name="Fidel L."/>
            <person name="Ben-Dor S."/>
            <person name="Jung S."/>
        </authorList>
    </citation>
    <scope>NUCLEOTIDE SEQUENCE [LARGE SCALE GENOMIC DNA]</scope>
    <source>
        <strain evidence="8">Y27499</strain>
    </source>
</reference>
<evidence type="ECO:0000256" key="3">
    <source>
        <dbReference type="ARBA" id="ARBA00023125"/>
    </source>
</evidence>
<dbReference type="FunFam" id="3.10.260.10:FF:000003">
    <property type="entry name" value="Ascospore maturation 1 protein"/>
    <property type="match status" value="1"/>
</dbReference>
<feature type="compositionally biased region" description="Low complexity" evidence="5">
    <location>
        <begin position="348"/>
        <end position="387"/>
    </location>
</feature>
<feature type="compositionally biased region" description="Low complexity" evidence="5">
    <location>
        <begin position="274"/>
        <end position="308"/>
    </location>
</feature>
<dbReference type="InterPro" id="IPR018004">
    <property type="entry name" value="KilA/APSES_HTH"/>
</dbReference>
<dbReference type="SUPFAM" id="SSF54616">
    <property type="entry name" value="DNA-binding domain of Mlu1-box binding protein MBP1"/>
    <property type="match status" value="1"/>
</dbReference>
<dbReference type="SMART" id="SM01252">
    <property type="entry name" value="KilA-N"/>
    <property type="match status" value="1"/>
</dbReference>
<name>A0AAN7W660_9SACH</name>
<dbReference type="GO" id="GO:0045944">
    <property type="term" value="P:positive regulation of transcription by RNA polymerase II"/>
    <property type="evidence" value="ECO:0007669"/>
    <property type="project" value="TreeGrafter"/>
</dbReference>
<feature type="region of interest" description="Disordered" evidence="5">
    <location>
        <begin position="268"/>
        <end position="308"/>
    </location>
</feature>
<keyword evidence="8" id="KW-1185">Reference proteome</keyword>
<feature type="compositionally biased region" description="Low complexity" evidence="5">
    <location>
        <begin position="423"/>
        <end position="440"/>
    </location>
</feature>
<gene>
    <name evidence="7" type="ORF">RI543_000444</name>
</gene>
<evidence type="ECO:0000313" key="7">
    <source>
        <dbReference type="EMBL" id="KAK5782121.1"/>
    </source>
</evidence>
<dbReference type="InterPro" id="IPR029790">
    <property type="entry name" value="EFG1/Phd1/StuA"/>
</dbReference>
<sequence>MTSHGSTYVGTFDSSMNHISNSTLSNPPIPSLSTSATDTSNLSANTNTTTVTSGSPPLFANPNSSASTITTIPPIKQPFPQYYAGQQPAQQHQSLQHQPLQPQIQSQQHFTQGQYQIQAQPIALQQHQQPTQYYTQDYSTIDPYYQAQQYNNQYYYTNGIATSAVPYQYPQSFVPLQYGAYAQLASSTRGQAHPQVTSLPLPSQHQSQVQQYYYDPTVAATVATATTAATAAVTNAPTTTAAAATSSSIPPISNFITGAGSTITTALDNGIKDSNNNSHNNSNNNNNNNDSNSSNSSSNNNSNNNNVVSLITPSIAPIISTSNNNSGNVVTVSDGASTTIGAASIINSTTTTNNNNNISTSANTGNNTSNSNTNSNTNSNSSSSNNSNGGGNGYVQEEYTQLAPLPQLQAISPHLPVPFASHQQQQQQQTPQQRQLQTQSPFQLQPPIQTQPLQPTILPTIKPPVPSYRTVPHTNFGVITTMWEDENTLCYQVEANGVNVVRRADNNFINGTKLLNVTRMTRGRRDGILKAEKVRHVVKIGSMHLKGVWIPFERAQIMAQRENILDLLYPLFVPDIESLLSGN</sequence>
<dbReference type="PROSITE" id="PS51299">
    <property type="entry name" value="HTH_APSES"/>
    <property type="match status" value="1"/>
</dbReference>
<dbReference type="PANTHER" id="PTHR47792">
    <property type="entry name" value="PROTEIN SOK2-RELATED"/>
    <property type="match status" value="1"/>
</dbReference>
<comment type="similarity">
    <text evidence="1">Belongs to the EFG1/PHD1/stuA family.</text>
</comment>
<evidence type="ECO:0000259" key="6">
    <source>
        <dbReference type="PROSITE" id="PS51299"/>
    </source>
</evidence>
<keyword evidence="3" id="KW-0238">DNA-binding</keyword>
<keyword evidence="4" id="KW-0804">Transcription</keyword>
<feature type="domain" description="HTH APSES-type" evidence="6">
    <location>
        <begin position="477"/>
        <end position="583"/>
    </location>
</feature>
<keyword evidence="2" id="KW-0805">Transcription regulation</keyword>
<dbReference type="Gene3D" id="3.10.260.10">
    <property type="entry name" value="Transcription regulator HTH, APSES-type DNA-binding domain"/>
    <property type="match status" value="1"/>
</dbReference>
<evidence type="ECO:0000256" key="2">
    <source>
        <dbReference type="ARBA" id="ARBA00023015"/>
    </source>
</evidence>
<dbReference type="GO" id="GO:0003700">
    <property type="term" value="F:DNA-binding transcription factor activity"/>
    <property type="evidence" value="ECO:0007669"/>
    <property type="project" value="TreeGrafter"/>
</dbReference>
<dbReference type="GO" id="GO:0043565">
    <property type="term" value="F:sequence-specific DNA binding"/>
    <property type="evidence" value="ECO:0007669"/>
    <property type="project" value="TreeGrafter"/>
</dbReference>
<feature type="region of interest" description="Disordered" evidence="5">
    <location>
        <begin position="348"/>
        <end position="395"/>
    </location>
</feature>
<organism evidence="7 8">
    <name type="scientific">Arxiozyma heterogenica</name>
    <dbReference type="NCBI Taxonomy" id="278026"/>
    <lineage>
        <taxon>Eukaryota</taxon>
        <taxon>Fungi</taxon>
        <taxon>Dikarya</taxon>
        <taxon>Ascomycota</taxon>
        <taxon>Saccharomycotina</taxon>
        <taxon>Saccharomycetes</taxon>
        <taxon>Saccharomycetales</taxon>
        <taxon>Saccharomycetaceae</taxon>
        <taxon>Arxiozyma</taxon>
    </lineage>
</organism>
<feature type="compositionally biased region" description="Polar residues" evidence="5">
    <location>
        <begin position="61"/>
        <end position="71"/>
    </location>
</feature>
<proteinExistence type="inferred from homology"/>
<dbReference type="GO" id="GO:0005634">
    <property type="term" value="C:nucleus"/>
    <property type="evidence" value="ECO:0007669"/>
    <property type="project" value="TreeGrafter"/>
</dbReference>
<dbReference type="Pfam" id="PF04383">
    <property type="entry name" value="KilA-N"/>
    <property type="match status" value="1"/>
</dbReference>
<feature type="region of interest" description="Disordered" evidence="5">
    <location>
        <begin position="419"/>
        <end position="440"/>
    </location>
</feature>
<feature type="compositionally biased region" description="Low complexity" evidence="5">
    <location>
        <begin position="31"/>
        <end position="55"/>
    </location>
</feature>
<dbReference type="PANTHER" id="PTHR47792:SF1">
    <property type="entry name" value="PROTEIN SOK2-RELATED"/>
    <property type="match status" value="1"/>
</dbReference>
<dbReference type="InterPro" id="IPR003163">
    <property type="entry name" value="Tscrpt_reg_HTH_APSES-type"/>
</dbReference>
<dbReference type="AlphaFoldDB" id="A0AAN7W660"/>
<dbReference type="InterPro" id="IPR036887">
    <property type="entry name" value="HTH_APSES_sf"/>
</dbReference>
<evidence type="ECO:0000256" key="5">
    <source>
        <dbReference type="SAM" id="MobiDB-lite"/>
    </source>
</evidence>
<feature type="region of interest" description="Disordered" evidence="5">
    <location>
        <begin position="19"/>
        <end position="72"/>
    </location>
</feature>
<comment type="caution">
    <text evidence="7">The sequence shown here is derived from an EMBL/GenBank/DDBJ whole genome shotgun (WGS) entry which is preliminary data.</text>
</comment>
<accession>A0AAN7W660</accession>
<evidence type="ECO:0000313" key="8">
    <source>
        <dbReference type="Proteomes" id="UP001306508"/>
    </source>
</evidence>
<protein>
    <recommendedName>
        <fullName evidence="6">HTH APSES-type domain-containing protein</fullName>
    </recommendedName>
</protein>
<dbReference type="EMBL" id="JAWIZZ010000015">
    <property type="protein sequence ID" value="KAK5782121.1"/>
    <property type="molecule type" value="Genomic_DNA"/>
</dbReference>
<evidence type="ECO:0000256" key="4">
    <source>
        <dbReference type="ARBA" id="ARBA00023163"/>
    </source>
</evidence>
<evidence type="ECO:0000256" key="1">
    <source>
        <dbReference type="ARBA" id="ARBA00007247"/>
    </source>
</evidence>
<dbReference type="Proteomes" id="UP001306508">
    <property type="component" value="Unassembled WGS sequence"/>
</dbReference>